<keyword evidence="8 11" id="KW-0961">Cell wall biogenesis/degradation</keyword>
<accession>A0A2R6QI07</accession>
<dbReference type="SUPFAM" id="SSF51126">
    <property type="entry name" value="Pectin lyase-like"/>
    <property type="match status" value="1"/>
</dbReference>
<comment type="pathway">
    <text evidence="2 11">Glycan metabolism; pectin degradation; 2-dehydro-3-deoxy-D-gluconate from pectin: step 1/5.</text>
</comment>
<evidence type="ECO:0000259" key="13">
    <source>
        <dbReference type="Pfam" id="PF01095"/>
    </source>
</evidence>
<evidence type="ECO:0000256" key="12">
    <source>
        <dbReference type="SAM" id="MobiDB-lite"/>
    </source>
</evidence>
<proteinExistence type="predicted"/>
<dbReference type="InterPro" id="IPR012334">
    <property type="entry name" value="Pectin_lyas_fold"/>
</dbReference>
<keyword evidence="4 11" id="KW-0134">Cell wall</keyword>
<dbReference type="InterPro" id="IPR011050">
    <property type="entry name" value="Pectin_lyase_fold/virulence"/>
</dbReference>
<keyword evidence="7 11" id="KW-0063">Aspartyl esterase</keyword>
<dbReference type="InParanoid" id="A0A2R6QI07"/>
<evidence type="ECO:0000256" key="11">
    <source>
        <dbReference type="RuleBase" id="RU000589"/>
    </source>
</evidence>
<keyword evidence="5 11" id="KW-0964">Secreted</keyword>
<dbReference type="GO" id="GO:0045490">
    <property type="term" value="P:pectin catabolic process"/>
    <property type="evidence" value="ECO:0007669"/>
    <property type="project" value="UniProtKB-UniRule"/>
</dbReference>
<evidence type="ECO:0000313" key="15">
    <source>
        <dbReference type="Proteomes" id="UP000241394"/>
    </source>
</evidence>
<dbReference type="UniPathway" id="UPA00545">
    <property type="reaction ID" value="UER00823"/>
</dbReference>
<dbReference type="PANTHER" id="PTHR31707">
    <property type="entry name" value="PECTINESTERASE"/>
    <property type="match status" value="1"/>
</dbReference>
<dbReference type="Proteomes" id="UP000241394">
    <property type="component" value="Chromosome LG16"/>
</dbReference>
<evidence type="ECO:0000256" key="6">
    <source>
        <dbReference type="ARBA" id="ARBA00022801"/>
    </source>
</evidence>
<evidence type="ECO:0000256" key="3">
    <source>
        <dbReference type="ARBA" id="ARBA00013229"/>
    </source>
</evidence>
<organism evidence="14 15">
    <name type="scientific">Actinidia chinensis var. chinensis</name>
    <name type="common">Chinese soft-hair kiwi</name>
    <dbReference type="NCBI Taxonomy" id="1590841"/>
    <lineage>
        <taxon>Eukaryota</taxon>
        <taxon>Viridiplantae</taxon>
        <taxon>Streptophyta</taxon>
        <taxon>Embryophyta</taxon>
        <taxon>Tracheophyta</taxon>
        <taxon>Spermatophyta</taxon>
        <taxon>Magnoliopsida</taxon>
        <taxon>eudicotyledons</taxon>
        <taxon>Gunneridae</taxon>
        <taxon>Pentapetalae</taxon>
        <taxon>asterids</taxon>
        <taxon>Ericales</taxon>
        <taxon>Actinidiaceae</taxon>
        <taxon>Actinidia</taxon>
    </lineage>
</organism>
<name>A0A2R6QI07_ACTCC</name>
<evidence type="ECO:0000256" key="2">
    <source>
        <dbReference type="ARBA" id="ARBA00005184"/>
    </source>
</evidence>
<dbReference type="Pfam" id="PF01095">
    <property type="entry name" value="Pectinesterase"/>
    <property type="match status" value="1"/>
</dbReference>
<evidence type="ECO:0000256" key="4">
    <source>
        <dbReference type="ARBA" id="ARBA00022512"/>
    </source>
</evidence>
<dbReference type="OMA" id="SHVIFMQ"/>
<comment type="caution">
    <text evidence="14">The sequence shown here is derived from an EMBL/GenBank/DDBJ whole genome shotgun (WGS) entry which is preliminary data.</text>
</comment>
<dbReference type="InterPro" id="IPR033131">
    <property type="entry name" value="Pectinesterase_Asp_AS"/>
</dbReference>
<feature type="region of interest" description="Disordered" evidence="12">
    <location>
        <begin position="1"/>
        <end position="24"/>
    </location>
</feature>
<keyword evidence="6 11" id="KW-0378">Hydrolase</keyword>
<dbReference type="Gramene" id="PSS08238">
    <property type="protein sequence ID" value="PSS08238"/>
    <property type="gene ID" value="CEY00_Acc07184"/>
</dbReference>
<reference evidence="14 15" key="1">
    <citation type="submission" date="2017-07" db="EMBL/GenBank/DDBJ databases">
        <title>An improved, manually edited Actinidia chinensis var. chinensis (kiwifruit) genome highlights the challenges associated with draft genomes and gene prediction in plants.</title>
        <authorList>
            <person name="Pilkington S."/>
            <person name="Crowhurst R."/>
            <person name="Hilario E."/>
            <person name="Nardozza S."/>
            <person name="Fraser L."/>
            <person name="Peng Y."/>
            <person name="Gunaseelan K."/>
            <person name="Simpson R."/>
            <person name="Tahir J."/>
            <person name="Deroles S."/>
            <person name="Templeton K."/>
            <person name="Luo Z."/>
            <person name="Davy M."/>
            <person name="Cheng C."/>
            <person name="Mcneilage M."/>
            <person name="Scaglione D."/>
            <person name="Liu Y."/>
            <person name="Zhang Q."/>
            <person name="Datson P."/>
            <person name="De Silva N."/>
            <person name="Gardiner S."/>
            <person name="Bassett H."/>
            <person name="Chagne D."/>
            <person name="Mccallum J."/>
            <person name="Dzierzon H."/>
            <person name="Deng C."/>
            <person name="Wang Y.-Y."/>
            <person name="Barron N."/>
            <person name="Manako K."/>
            <person name="Bowen J."/>
            <person name="Foster T."/>
            <person name="Erridge Z."/>
            <person name="Tiffin H."/>
            <person name="Waite C."/>
            <person name="Davies K."/>
            <person name="Grierson E."/>
            <person name="Laing W."/>
            <person name="Kirk R."/>
            <person name="Chen X."/>
            <person name="Wood M."/>
            <person name="Montefiori M."/>
            <person name="Brummell D."/>
            <person name="Schwinn K."/>
            <person name="Catanach A."/>
            <person name="Fullerton C."/>
            <person name="Li D."/>
            <person name="Meiyalaghan S."/>
            <person name="Nieuwenhuizen N."/>
            <person name="Read N."/>
            <person name="Prakash R."/>
            <person name="Hunter D."/>
            <person name="Zhang H."/>
            <person name="Mckenzie M."/>
            <person name="Knabel M."/>
            <person name="Harris A."/>
            <person name="Allan A."/>
            <person name="Chen A."/>
            <person name="Janssen B."/>
            <person name="Plunkett B."/>
            <person name="Dwamena C."/>
            <person name="Voogd C."/>
            <person name="Leif D."/>
            <person name="Lafferty D."/>
            <person name="Souleyre E."/>
            <person name="Varkonyi-Gasic E."/>
            <person name="Gambi F."/>
            <person name="Hanley J."/>
            <person name="Yao J.-L."/>
            <person name="Cheung J."/>
            <person name="David K."/>
            <person name="Warren B."/>
            <person name="Marsh K."/>
            <person name="Snowden K."/>
            <person name="Lin-Wang K."/>
            <person name="Brian L."/>
            <person name="Martinez-Sanchez M."/>
            <person name="Wang M."/>
            <person name="Ileperuma N."/>
            <person name="Macnee N."/>
            <person name="Campin R."/>
            <person name="Mcatee P."/>
            <person name="Drummond R."/>
            <person name="Espley R."/>
            <person name="Ireland H."/>
            <person name="Wu R."/>
            <person name="Atkinson R."/>
            <person name="Karunairetnam S."/>
            <person name="Bulley S."/>
            <person name="Chunkath S."/>
            <person name="Hanley Z."/>
            <person name="Storey R."/>
            <person name="Thrimawithana A."/>
            <person name="Thomson S."/>
            <person name="David C."/>
            <person name="Testolin R."/>
        </authorList>
    </citation>
    <scope>NUCLEOTIDE SEQUENCE [LARGE SCALE GENOMIC DNA]</scope>
    <source>
        <strain evidence="15">cv. Red5</strain>
        <tissue evidence="14">Young leaf</tissue>
    </source>
</reference>
<comment type="subcellular location">
    <subcellularLocation>
        <location evidence="1 11">Secreted</location>
        <location evidence="1 11">Cell wall</location>
    </subcellularLocation>
</comment>
<dbReference type="AlphaFoldDB" id="A0A2R6QI07"/>
<dbReference type="InterPro" id="IPR000070">
    <property type="entry name" value="Pectinesterase_cat"/>
</dbReference>
<dbReference type="STRING" id="1590841.A0A2R6QI07"/>
<feature type="domain" description="Pectinesterase catalytic" evidence="13">
    <location>
        <begin position="19"/>
        <end position="308"/>
    </location>
</feature>
<evidence type="ECO:0000256" key="9">
    <source>
        <dbReference type="ARBA" id="ARBA00047928"/>
    </source>
</evidence>
<comment type="catalytic activity">
    <reaction evidence="9 11">
        <text>[(1-&gt;4)-alpha-D-galacturonosyl methyl ester](n) + n H2O = [(1-&gt;4)-alpha-D-galacturonosyl](n) + n methanol + n H(+)</text>
        <dbReference type="Rhea" id="RHEA:22380"/>
        <dbReference type="Rhea" id="RHEA-COMP:14570"/>
        <dbReference type="Rhea" id="RHEA-COMP:14573"/>
        <dbReference type="ChEBI" id="CHEBI:15377"/>
        <dbReference type="ChEBI" id="CHEBI:15378"/>
        <dbReference type="ChEBI" id="CHEBI:17790"/>
        <dbReference type="ChEBI" id="CHEBI:140522"/>
        <dbReference type="ChEBI" id="CHEBI:140523"/>
        <dbReference type="EC" id="3.1.1.11"/>
    </reaction>
</comment>
<dbReference type="GO" id="GO:0042545">
    <property type="term" value="P:cell wall modification"/>
    <property type="evidence" value="ECO:0007669"/>
    <property type="project" value="UniProtKB-UniRule"/>
</dbReference>
<comment type="function">
    <text evidence="11">Acts in the modification of cell walls via demethylesterification of cell wall pectin.</text>
</comment>
<evidence type="ECO:0000256" key="7">
    <source>
        <dbReference type="ARBA" id="ARBA00023085"/>
    </source>
</evidence>
<dbReference type="InterPro" id="IPR018040">
    <property type="entry name" value="Pectinesterase_Tyr_AS"/>
</dbReference>
<evidence type="ECO:0000256" key="8">
    <source>
        <dbReference type="ARBA" id="ARBA00023316"/>
    </source>
</evidence>
<reference evidence="15" key="2">
    <citation type="journal article" date="2018" name="BMC Genomics">
        <title>A manually annotated Actinidia chinensis var. chinensis (kiwifruit) genome highlights the challenges associated with draft genomes and gene prediction in plants.</title>
        <authorList>
            <person name="Pilkington S.M."/>
            <person name="Crowhurst R."/>
            <person name="Hilario E."/>
            <person name="Nardozza S."/>
            <person name="Fraser L."/>
            <person name="Peng Y."/>
            <person name="Gunaseelan K."/>
            <person name="Simpson R."/>
            <person name="Tahir J."/>
            <person name="Deroles S.C."/>
            <person name="Templeton K."/>
            <person name="Luo Z."/>
            <person name="Davy M."/>
            <person name="Cheng C."/>
            <person name="McNeilage M."/>
            <person name="Scaglione D."/>
            <person name="Liu Y."/>
            <person name="Zhang Q."/>
            <person name="Datson P."/>
            <person name="De Silva N."/>
            <person name="Gardiner S.E."/>
            <person name="Bassett H."/>
            <person name="Chagne D."/>
            <person name="McCallum J."/>
            <person name="Dzierzon H."/>
            <person name="Deng C."/>
            <person name="Wang Y.Y."/>
            <person name="Barron L."/>
            <person name="Manako K."/>
            <person name="Bowen J."/>
            <person name="Foster T.M."/>
            <person name="Erridge Z.A."/>
            <person name="Tiffin H."/>
            <person name="Waite C.N."/>
            <person name="Davies K.M."/>
            <person name="Grierson E.P."/>
            <person name="Laing W.A."/>
            <person name="Kirk R."/>
            <person name="Chen X."/>
            <person name="Wood M."/>
            <person name="Montefiori M."/>
            <person name="Brummell D.A."/>
            <person name="Schwinn K.E."/>
            <person name="Catanach A."/>
            <person name="Fullerton C."/>
            <person name="Li D."/>
            <person name="Meiyalaghan S."/>
            <person name="Nieuwenhuizen N."/>
            <person name="Read N."/>
            <person name="Prakash R."/>
            <person name="Hunter D."/>
            <person name="Zhang H."/>
            <person name="McKenzie M."/>
            <person name="Knabel M."/>
            <person name="Harris A."/>
            <person name="Allan A.C."/>
            <person name="Gleave A."/>
            <person name="Chen A."/>
            <person name="Janssen B.J."/>
            <person name="Plunkett B."/>
            <person name="Ampomah-Dwamena C."/>
            <person name="Voogd C."/>
            <person name="Leif D."/>
            <person name="Lafferty D."/>
            <person name="Souleyre E.J.F."/>
            <person name="Varkonyi-Gasic E."/>
            <person name="Gambi F."/>
            <person name="Hanley J."/>
            <person name="Yao J.L."/>
            <person name="Cheung J."/>
            <person name="David K.M."/>
            <person name="Warren B."/>
            <person name="Marsh K."/>
            <person name="Snowden K.C."/>
            <person name="Lin-Wang K."/>
            <person name="Brian L."/>
            <person name="Martinez-Sanchez M."/>
            <person name="Wang M."/>
            <person name="Ileperuma N."/>
            <person name="Macnee N."/>
            <person name="Campin R."/>
            <person name="McAtee P."/>
            <person name="Drummond R.S.M."/>
            <person name="Espley R.V."/>
            <person name="Ireland H.S."/>
            <person name="Wu R."/>
            <person name="Atkinson R.G."/>
            <person name="Karunairetnam S."/>
            <person name="Bulley S."/>
            <person name="Chunkath S."/>
            <person name="Hanley Z."/>
            <person name="Storey R."/>
            <person name="Thrimawithana A.H."/>
            <person name="Thomson S."/>
            <person name="David C."/>
            <person name="Testolin R."/>
            <person name="Huang H."/>
            <person name="Hellens R.P."/>
            <person name="Schaffer R.J."/>
        </authorList>
    </citation>
    <scope>NUCLEOTIDE SEQUENCE [LARGE SCALE GENOMIC DNA]</scope>
    <source>
        <strain evidence="15">cv. Red5</strain>
    </source>
</reference>
<sequence>MSKRKCNNTYTHHNPPNIGSDRSGNYTSINDAIAAAPENSKSRYYIHVKPGVYKEYVQVKKTNIALIGDDAATTIITGNKSNAEGFKTYDTATMFVGGPGFIAVSLTIENSAPQPNSHQAVALNSIADRSAFYKCVFLGYQDTLYADHNRQFYKKCDIYGSVDFIFGSAKAMFQDCNIYARRFPLENVITAQAKESDPNIKDSGFSFQNCKITVAPEAVPHKSEVKAYLGRPWRNYATVVFMESYLDDIVAPEGWMPFGNNTKMFYAEYNNRGPGANTSKRVKWPGYKVFTSATEAIPFTVSKWIDGDTWIPETGIPYKGGL</sequence>
<keyword evidence="15" id="KW-1185">Reference proteome</keyword>
<evidence type="ECO:0000256" key="1">
    <source>
        <dbReference type="ARBA" id="ARBA00004191"/>
    </source>
</evidence>
<dbReference type="FunFam" id="2.160.20.10:FF:000029">
    <property type="entry name" value="Pectinesterase 4"/>
    <property type="match status" value="1"/>
</dbReference>
<dbReference type="PROSITE" id="PS00503">
    <property type="entry name" value="PECTINESTERASE_2"/>
    <property type="match status" value="1"/>
</dbReference>
<dbReference type="EMBL" id="NKQK01000016">
    <property type="protein sequence ID" value="PSS08238.1"/>
    <property type="molecule type" value="Genomic_DNA"/>
</dbReference>
<protein>
    <recommendedName>
        <fullName evidence="3 11">Pectinesterase</fullName>
        <ecNumber evidence="3 11">3.1.1.11</ecNumber>
    </recommendedName>
</protein>
<dbReference type="EC" id="3.1.1.11" evidence="3 11"/>
<dbReference type="Gene3D" id="2.160.20.10">
    <property type="entry name" value="Single-stranded right-handed beta-helix, Pectin lyase-like"/>
    <property type="match status" value="1"/>
</dbReference>
<dbReference type="OrthoDB" id="2019149at2759"/>
<dbReference type="GO" id="GO:0030599">
    <property type="term" value="F:pectinesterase activity"/>
    <property type="evidence" value="ECO:0007669"/>
    <property type="project" value="UniProtKB-UniRule"/>
</dbReference>
<evidence type="ECO:0000256" key="5">
    <source>
        <dbReference type="ARBA" id="ARBA00022525"/>
    </source>
</evidence>
<evidence type="ECO:0000256" key="10">
    <source>
        <dbReference type="PROSITE-ProRule" id="PRU10040"/>
    </source>
</evidence>
<evidence type="ECO:0000313" key="14">
    <source>
        <dbReference type="EMBL" id="PSS08238.1"/>
    </source>
</evidence>
<dbReference type="PROSITE" id="PS00800">
    <property type="entry name" value="PECTINESTERASE_1"/>
    <property type="match status" value="1"/>
</dbReference>
<feature type="active site" evidence="10">
    <location>
        <position position="163"/>
    </location>
</feature>
<gene>
    <name evidence="14" type="ORF">CEY00_Acc07184</name>
</gene>